<dbReference type="InterPro" id="IPR038581">
    <property type="entry name" value="ODC_AZ_sf"/>
</dbReference>
<dbReference type="Proteomes" id="UP000245946">
    <property type="component" value="Unassembled WGS sequence"/>
</dbReference>
<sequence length="336" mass="33964">MSSGLPARAAAVPFFGRSAADMLPLSPPPTPPGSPPLRATAGAGPPVAAGLEALSDATRRLSISPTSTLSASSSSVRSRVSRRSSSSHSVRSAGSSGSSSSSAAVAASLLRAAAATVAVTRERVPPSQDASSASASTQLLRASTSPTSPGSSAICVKSPSPTSSSALAAATAAAEARGILMPATPEPTPTTMSPADLLRHHPTASALQFLSALYPEMPNPPPHELGVAQDASIELVCGVGWTGALLVAGTTQRTLHVLLPATLRDGPLRDDVLALLDYACERLRARRVVLALQRKEMRDFGAVLHGLCYVGAVVVANGGHAMLSPKEGVVLAAIDL</sequence>
<comment type="similarity">
    <text evidence="2">Belongs to the ODC antizyme family.</text>
</comment>
<evidence type="ECO:0000256" key="4">
    <source>
        <dbReference type="ARBA" id="ARBA00017712"/>
    </source>
</evidence>
<name>A0A316Z6C9_9BASI</name>
<feature type="compositionally biased region" description="Low complexity" evidence="6">
    <location>
        <begin position="67"/>
        <end position="100"/>
    </location>
</feature>
<accession>A0A316Z6C9</accession>
<reference evidence="7 8" key="1">
    <citation type="journal article" date="2018" name="Mol. Biol. Evol.">
        <title>Broad Genomic Sampling Reveals a Smut Pathogenic Ancestry of the Fungal Clade Ustilaginomycotina.</title>
        <authorList>
            <person name="Kijpornyongpan T."/>
            <person name="Mondo S.J."/>
            <person name="Barry K."/>
            <person name="Sandor L."/>
            <person name="Lee J."/>
            <person name="Lipzen A."/>
            <person name="Pangilinan J."/>
            <person name="LaButti K."/>
            <person name="Hainaut M."/>
            <person name="Henrissat B."/>
            <person name="Grigoriev I.V."/>
            <person name="Spatafora J.W."/>
            <person name="Aime M.C."/>
        </authorList>
    </citation>
    <scope>NUCLEOTIDE SEQUENCE [LARGE SCALE GENOMIC DNA]</scope>
    <source>
        <strain evidence="7 8">MCA 4186</strain>
    </source>
</reference>
<dbReference type="Gene3D" id="3.40.630.60">
    <property type="match status" value="1"/>
</dbReference>
<dbReference type="InterPro" id="IPR002993">
    <property type="entry name" value="ODC_AZ"/>
</dbReference>
<dbReference type="AlphaFoldDB" id="A0A316Z6C9"/>
<feature type="compositionally biased region" description="Pro residues" evidence="6">
    <location>
        <begin position="25"/>
        <end position="35"/>
    </location>
</feature>
<feature type="region of interest" description="Disordered" evidence="6">
    <location>
        <begin position="121"/>
        <end position="158"/>
    </location>
</feature>
<dbReference type="GO" id="GO:0005634">
    <property type="term" value="C:nucleus"/>
    <property type="evidence" value="ECO:0007669"/>
    <property type="project" value="TreeGrafter"/>
</dbReference>
<feature type="compositionally biased region" description="Low complexity" evidence="6">
    <location>
        <begin position="127"/>
        <end position="158"/>
    </location>
</feature>
<feature type="compositionally biased region" description="Low complexity" evidence="6">
    <location>
        <begin position="36"/>
        <end position="49"/>
    </location>
</feature>
<evidence type="ECO:0000313" key="8">
    <source>
        <dbReference type="Proteomes" id="UP000245946"/>
    </source>
</evidence>
<dbReference type="PANTHER" id="PTHR10279">
    <property type="entry name" value="ORNITHINE DECARBOXYLASE ANTIZYME"/>
    <property type="match status" value="1"/>
</dbReference>
<dbReference type="EMBL" id="KZ819296">
    <property type="protein sequence ID" value="PWN97179.1"/>
    <property type="molecule type" value="Genomic_DNA"/>
</dbReference>
<dbReference type="InterPro" id="IPR016181">
    <property type="entry name" value="Acyl_CoA_acyltransferase"/>
</dbReference>
<proteinExistence type="inferred from homology"/>
<dbReference type="STRING" id="58919.A0A316Z6C9"/>
<comment type="subunit">
    <text evidence="3">Interacts with ODC and thereby sterically blocks ODC homodimerization.</text>
</comment>
<dbReference type="GO" id="GO:0005737">
    <property type="term" value="C:cytoplasm"/>
    <property type="evidence" value="ECO:0007669"/>
    <property type="project" value="TreeGrafter"/>
</dbReference>
<keyword evidence="5" id="KW-0688">Ribosomal frameshifting</keyword>
<dbReference type="OrthoDB" id="5959761at2759"/>
<dbReference type="GeneID" id="37268731"/>
<feature type="region of interest" description="Disordered" evidence="6">
    <location>
        <begin position="62"/>
        <end position="100"/>
    </location>
</feature>
<keyword evidence="8" id="KW-1185">Reference proteome</keyword>
<organism evidence="7 8">
    <name type="scientific">Tilletiopsis washingtonensis</name>
    <dbReference type="NCBI Taxonomy" id="58919"/>
    <lineage>
        <taxon>Eukaryota</taxon>
        <taxon>Fungi</taxon>
        <taxon>Dikarya</taxon>
        <taxon>Basidiomycota</taxon>
        <taxon>Ustilaginomycotina</taxon>
        <taxon>Exobasidiomycetes</taxon>
        <taxon>Entylomatales</taxon>
        <taxon>Entylomatales incertae sedis</taxon>
        <taxon>Tilletiopsis</taxon>
    </lineage>
</organism>
<evidence type="ECO:0000256" key="6">
    <source>
        <dbReference type="SAM" id="MobiDB-lite"/>
    </source>
</evidence>
<dbReference type="Pfam" id="PF02100">
    <property type="entry name" value="ODC_AZ"/>
    <property type="match status" value="1"/>
</dbReference>
<evidence type="ECO:0000256" key="5">
    <source>
        <dbReference type="ARBA" id="ARBA00022758"/>
    </source>
</evidence>
<protein>
    <recommendedName>
        <fullName evidence="4">Ornithine decarboxylase antizyme</fullName>
    </recommendedName>
</protein>
<comment type="function">
    <text evidence="1">Ornithine decarboxylase (ODC) antizyme protein that negatively regulates ODC activity and intracellular polyamine biosynthesis in response to increased intracellular polyamine levels. Binds to ODC monomers, inhibiting the assembly of the functional ODC homodimer, and targets the monomers for ubiquitin-independent proteolytic destruction by the 26S proteasome.</text>
</comment>
<dbReference type="GO" id="GO:0045732">
    <property type="term" value="P:positive regulation of protein catabolic process"/>
    <property type="evidence" value="ECO:0007669"/>
    <property type="project" value="TreeGrafter"/>
</dbReference>
<dbReference type="GO" id="GO:0075523">
    <property type="term" value="P:viral translational frameshifting"/>
    <property type="evidence" value="ECO:0007669"/>
    <property type="project" value="UniProtKB-KW"/>
</dbReference>
<evidence type="ECO:0000256" key="3">
    <source>
        <dbReference type="ARBA" id="ARBA00011486"/>
    </source>
</evidence>
<gene>
    <name evidence="7" type="ORF">FA09DRAFT_325929</name>
</gene>
<feature type="region of interest" description="Disordered" evidence="6">
    <location>
        <begin position="19"/>
        <end position="49"/>
    </location>
</feature>
<dbReference type="RefSeq" id="XP_025597458.1">
    <property type="nucleotide sequence ID" value="XM_025741187.1"/>
</dbReference>
<evidence type="ECO:0000256" key="2">
    <source>
        <dbReference type="ARBA" id="ARBA00008796"/>
    </source>
</evidence>
<evidence type="ECO:0000313" key="7">
    <source>
        <dbReference type="EMBL" id="PWN97179.1"/>
    </source>
</evidence>
<dbReference type="PANTHER" id="PTHR10279:SF10">
    <property type="entry name" value="ORNITHINE DECARBOXYLASE ANTIZYME"/>
    <property type="match status" value="1"/>
</dbReference>
<dbReference type="SUPFAM" id="SSF55729">
    <property type="entry name" value="Acyl-CoA N-acyltransferases (Nat)"/>
    <property type="match status" value="1"/>
</dbReference>
<evidence type="ECO:0000256" key="1">
    <source>
        <dbReference type="ARBA" id="ARBA00002307"/>
    </source>
</evidence>
<dbReference type="GO" id="GO:0008073">
    <property type="term" value="F:ornithine decarboxylase inhibitor activity"/>
    <property type="evidence" value="ECO:0007669"/>
    <property type="project" value="InterPro"/>
</dbReference>